<protein>
    <recommendedName>
        <fullName evidence="1">BstA-like C-terminal domain-containing protein</fullName>
    </recommendedName>
</protein>
<dbReference type="EMBL" id="CP000319">
    <property type="protein sequence ID" value="ABE63152.1"/>
    <property type="molecule type" value="Genomic_DNA"/>
</dbReference>
<dbReference type="KEGG" id="nha:Nham_2360"/>
<name>Q1QKU5_NITHX</name>
<dbReference type="Pfam" id="PF26567">
    <property type="entry name" value="BstA_C"/>
    <property type="match status" value="1"/>
</dbReference>
<dbReference type="eggNOG" id="ENOG502ZA91">
    <property type="taxonomic scope" value="Bacteria"/>
</dbReference>
<dbReference type="HOGENOM" id="CLU_902723_0_0_5"/>
<dbReference type="RefSeq" id="WP_011510827.1">
    <property type="nucleotide sequence ID" value="NC_007964.1"/>
</dbReference>
<proteinExistence type="predicted"/>
<evidence type="ECO:0000313" key="3">
    <source>
        <dbReference type="Proteomes" id="UP000001953"/>
    </source>
</evidence>
<feature type="domain" description="BstA-like C-terminal" evidence="1">
    <location>
        <begin position="160"/>
        <end position="284"/>
    </location>
</feature>
<evidence type="ECO:0000259" key="1">
    <source>
        <dbReference type="Pfam" id="PF26567"/>
    </source>
</evidence>
<dbReference type="Proteomes" id="UP000001953">
    <property type="component" value="Chromosome"/>
</dbReference>
<keyword evidence="3" id="KW-1185">Reference proteome</keyword>
<sequence length="314" mass="34992">MAKSQDLVTGPQQLRLDLQIATEREIDGVLMGVLSDGTPYLNIRGLARMCGVDHTSILDITARWQANPLRPREARIKELVRAQSGDDNIVFIATNLNGTIHHAVPSAVCMAILEYYAFEAKGISNAKAAESFRTLARKGFQAFIYAQVGYNPTGASDIAWKQFHDRVSLSFHTVPDGYFSVFKELADITVTLIRSGANLGSSFIPDISVGQHWGKHWTSNNLDAVYSDRIKYDHNYPDYFPQALSNPQPAYCYPDEALAEFRDWIKKEYVANKMPSYLLGKVKQGQIPAPAAAVALDAFNPKKLPPSKIRPQRF</sequence>
<dbReference type="OrthoDB" id="5917964at2"/>
<accession>Q1QKU5</accession>
<reference evidence="2 3" key="1">
    <citation type="submission" date="2006-03" db="EMBL/GenBank/DDBJ databases">
        <title>Complete sequence of chromosome of Nitrobacter hamburgensis X14.</title>
        <authorList>
            <consortium name="US DOE Joint Genome Institute"/>
            <person name="Copeland A."/>
            <person name="Lucas S."/>
            <person name="Lapidus A."/>
            <person name="Barry K."/>
            <person name="Detter J.C."/>
            <person name="Glavina del Rio T."/>
            <person name="Hammon N."/>
            <person name="Israni S."/>
            <person name="Dalin E."/>
            <person name="Tice H."/>
            <person name="Pitluck S."/>
            <person name="Chain P."/>
            <person name="Malfatti S."/>
            <person name="Shin M."/>
            <person name="Vergez L."/>
            <person name="Schmutz J."/>
            <person name="Larimer F."/>
            <person name="Land M."/>
            <person name="Hauser L."/>
            <person name="Kyrpides N."/>
            <person name="Ivanova N."/>
            <person name="Ward B."/>
            <person name="Arp D."/>
            <person name="Klotz M."/>
            <person name="Stein L."/>
            <person name="O'Mullan G."/>
            <person name="Starkenburg S."/>
            <person name="Sayavedra L."/>
            <person name="Poret-Peterson A.T."/>
            <person name="Gentry M.E."/>
            <person name="Bruce D."/>
            <person name="Richardson P."/>
        </authorList>
    </citation>
    <scope>NUCLEOTIDE SEQUENCE [LARGE SCALE GENOMIC DNA]</scope>
    <source>
        <strain evidence="3">DSM 10229 / NCIMB 13809 / X14</strain>
    </source>
</reference>
<dbReference type="AlphaFoldDB" id="Q1QKU5"/>
<gene>
    <name evidence="2" type="ordered locus">Nham_2360</name>
</gene>
<dbReference type="InterPro" id="IPR058744">
    <property type="entry name" value="BstA-like_C"/>
</dbReference>
<organism evidence="2 3">
    <name type="scientific">Nitrobacter hamburgensis (strain DSM 10229 / NCIMB 13809 / X14)</name>
    <dbReference type="NCBI Taxonomy" id="323097"/>
    <lineage>
        <taxon>Bacteria</taxon>
        <taxon>Pseudomonadati</taxon>
        <taxon>Pseudomonadota</taxon>
        <taxon>Alphaproteobacteria</taxon>
        <taxon>Hyphomicrobiales</taxon>
        <taxon>Nitrobacteraceae</taxon>
        <taxon>Nitrobacter</taxon>
    </lineage>
</organism>
<evidence type="ECO:0000313" key="2">
    <source>
        <dbReference type="EMBL" id="ABE63152.1"/>
    </source>
</evidence>